<feature type="domain" description="Methyltransferase" evidence="1">
    <location>
        <begin position="37"/>
        <end position="155"/>
    </location>
</feature>
<reference evidence="2 3" key="1">
    <citation type="journal article" date="2024" name="IMA Fungus">
        <title>IMA Genome - F19 : A genome assembly and annotation guide to empower mycologists, including annotated draft genome sequences of Ceratocystis pirilliformis, Diaporthe australafricana, Fusarium ophioides, Paecilomyces lecythidis, and Sporothrix stenoceras.</title>
        <authorList>
            <person name="Aylward J."/>
            <person name="Wilson A.M."/>
            <person name="Visagie C.M."/>
            <person name="Spraker J."/>
            <person name="Barnes I."/>
            <person name="Buitendag C."/>
            <person name="Ceriani C."/>
            <person name="Del Mar Angel L."/>
            <person name="du Plessis D."/>
            <person name="Fuchs T."/>
            <person name="Gasser K."/>
            <person name="Kramer D."/>
            <person name="Li W."/>
            <person name="Munsamy K."/>
            <person name="Piso A."/>
            <person name="Price J.L."/>
            <person name="Sonnekus B."/>
            <person name="Thomas C."/>
            <person name="van der Nest A."/>
            <person name="van Dijk A."/>
            <person name="van Heerden A."/>
            <person name="van Vuuren N."/>
            <person name="Yilmaz N."/>
            <person name="Duong T.A."/>
            <person name="van der Merwe N.A."/>
            <person name="Wingfield M.J."/>
            <person name="Wingfield B.D."/>
        </authorList>
    </citation>
    <scope>NUCLEOTIDE SEQUENCE [LARGE SCALE GENOMIC DNA]</scope>
    <source>
        <strain evidence="2 3">CMW 18167</strain>
    </source>
</reference>
<dbReference type="CDD" id="cd02440">
    <property type="entry name" value="AdoMet_MTases"/>
    <property type="match status" value="1"/>
</dbReference>
<evidence type="ECO:0000313" key="3">
    <source>
        <dbReference type="Proteomes" id="UP001583193"/>
    </source>
</evidence>
<comment type="caution">
    <text evidence="2">The sequence shown here is derived from an EMBL/GenBank/DDBJ whole genome shotgun (WGS) entry which is preliminary data.</text>
</comment>
<dbReference type="Pfam" id="PF13847">
    <property type="entry name" value="Methyltransf_31"/>
    <property type="match status" value="1"/>
</dbReference>
<organism evidence="2 3">
    <name type="scientific">Paecilomyces lecythidis</name>
    <dbReference type="NCBI Taxonomy" id="3004212"/>
    <lineage>
        <taxon>Eukaryota</taxon>
        <taxon>Fungi</taxon>
        <taxon>Dikarya</taxon>
        <taxon>Ascomycota</taxon>
        <taxon>Pezizomycotina</taxon>
        <taxon>Eurotiomycetes</taxon>
        <taxon>Eurotiomycetidae</taxon>
        <taxon>Eurotiales</taxon>
        <taxon>Thermoascaceae</taxon>
        <taxon>Paecilomyces</taxon>
    </lineage>
</organism>
<sequence length="270" mass="30059">MPPPTQTYANDHSTPVLRTHNWRTLSNSASYLFPYLQPNTHILDVGCGPGSITIDLAKHVLPHGRVVGVEYVSDPLPAAQSLADAEGVSNVSFQVGDIHALPFEDESFDVVHAHQVLQHIADPVAAVREMRRVVKKGGIVAVRESASLTWYPDSEGIEAWVKLGERMRRARGANPHPGRMLHVWAKEAGFERERIKTGAGTWCFSTPEEREYWGGSMEERMRSSGFARDALRDGFASAEDLDGMARAWRAFVEDDDAWFGLLHGEVLCWK</sequence>
<dbReference type="Proteomes" id="UP001583193">
    <property type="component" value="Unassembled WGS sequence"/>
</dbReference>
<dbReference type="EMBL" id="JAVDPF010000008">
    <property type="protein sequence ID" value="KAL1881060.1"/>
    <property type="molecule type" value="Genomic_DNA"/>
</dbReference>
<dbReference type="InterPro" id="IPR025714">
    <property type="entry name" value="Methyltranfer_dom"/>
</dbReference>
<proteinExistence type="predicted"/>
<accession>A0ABR3XZH5</accession>
<protein>
    <recommendedName>
        <fullName evidence="1">Methyltransferase domain-containing protein</fullName>
    </recommendedName>
</protein>
<name>A0ABR3XZH5_9EURO</name>
<evidence type="ECO:0000259" key="1">
    <source>
        <dbReference type="Pfam" id="PF13847"/>
    </source>
</evidence>
<dbReference type="SUPFAM" id="SSF53335">
    <property type="entry name" value="S-adenosyl-L-methionine-dependent methyltransferases"/>
    <property type="match status" value="1"/>
</dbReference>
<evidence type="ECO:0000313" key="2">
    <source>
        <dbReference type="EMBL" id="KAL1881060.1"/>
    </source>
</evidence>
<dbReference type="PANTHER" id="PTHR43591:SF24">
    <property type="entry name" value="2-METHOXY-6-POLYPRENYL-1,4-BENZOQUINOL METHYLASE, MITOCHONDRIAL"/>
    <property type="match status" value="1"/>
</dbReference>
<dbReference type="Gene3D" id="3.40.50.150">
    <property type="entry name" value="Vaccinia Virus protein VP39"/>
    <property type="match status" value="1"/>
</dbReference>
<gene>
    <name evidence="2" type="ORF">Plec18167_003602</name>
</gene>
<dbReference type="InterPro" id="IPR029063">
    <property type="entry name" value="SAM-dependent_MTases_sf"/>
</dbReference>
<keyword evidence="3" id="KW-1185">Reference proteome</keyword>
<dbReference type="PANTHER" id="PTHR43591">
    <property type="entry name" value="METHYLTRANSFERASE"/>
    <property type="match status" value="1"/>
</dbReference>